<dbReference type="AlphaFoldDB" id="A0A2T4PWY5"/>
<sequence length="121" mass="14338">MKAFIENVKLRPKQFIMSFILPCLVVWGALLILESNMQQVMIYGIVSFLLFSIRFNLYISSDVLSEKLNNIIKEKKISKEKLFKITGLTKYEVTEKETHFEFYMTSSRKKKYLEMIKCYDA</sequence>
<proteinExistence type="predicted"/>
<keyword evidence="1" id="KW-0472">Membrane</keyword>
<name>A0A2T4PWY5_9STAP</name>
<feature type="transmembrane region" description="Helical" evidence="1">
    <location>
        <begin position="40"/>
        <end position="59"/>
    </location>
</feature>
<organism evidence="2 3">
    <name type="scientific">Mammaliicoccus vitulinus</name>
    <dbReference type="NCBI Taxonomy" id="71237"/>
    <lineage>
        <taxon>Bacteria</taxon>
        <taxon>Bacillati</taxon>
        <taxon>Bacillota</taxon>
        <taxon>Bacilli</taxon>
        <taxon>Bacillales</taxon>
        <taxon>Staphylococcaceae</taxon>
        <taxon>Mammaliicoccus</taxon>
    </lineage>
</organism>
<evidence type="ECO:0000256" key="1">
    <source>
        <dbReference type="SAM" id="Phobius"/>
    </source>
</evidence>
<dbReference type="EMBL" id="PZFK01000001">
    <property type="protein sequence ID" value="PTI31050.1"/>
    <property type="molecule type" value="Genomic_DNA"/>
</dbReference>
<accession>A0A2T4PWY5</accession>
<reference evidence="2 3" key="1">
    <citation type="journal article" date="2016" name="Front. Microbiol.">
        <title>Comprehensive Phylogenetic Analysis of Bovine Non-aureus Staphylococci Species Based on Whole-Genome Sequencing.</title>
        <authorList>
            <person name="Naushad S."/>
            <person name="Barkema H.W."/>
            <person name="Luby C."/>
            <person name="Condas L.A."/>
            <person name="Nobrega D.B."/>
            <person name="Carson D.A."/>
            <person name="De Buck J."/>
        </authorList>
    </citation>
    <scope>NUCLEOTIDE SEQUENCE [LARGE SCALE GENOMIC DNA]</scope>
    <source>
        <strain evidence="2 3">SNUC 2204</strain>
    </source>
</reference>
<protein>
    <submittedName>
        <fullName evidence="2">Uncharacterized protein</fullName>
    </submittedName>
</protein>
<comment type="caution">
    <text evidence="2">The sequence shown here is derived from an EMBL/GenBank/DDBJ whole genome shotgun (WGS) entry which is preliminary data.</text>
</comment>
<feature type="transmembrane region" description="Helical" evidence="1">
    <location>
        <begin position="15"/>
        <end position="33"/>
    </location>
</feature>
<dbReference type="RefSeq" id="WP_107556474.1">
    <property type="nucleotide sequence ID" value="NZ_JABUYR010000002.1"/>
</dbReference>
<gene>
    <name evidence="2" type="ORF">BU072_00165</name>
</gene>
<evidence type="ECO:0000313" key="2">
    <source>
        <dbReference type="EMBL" id="PTI31050.1"/>
    </source>
</evidence>
<keyword evidence="1" id="KW-0812">Transmembrane</keyword>
<dbReference type="STRING" id="1167632.GCA_000286335_01165"/>
<dbReference type="Proteomes" id="UP000241209">
    <property type="component" value="Unassembled WGS sequence"/>
</dbReference>
<evidence type="ECO:0000313" key="3">
    <source>
        <dbReference type="Proteomes" id="UP000241209"/>
    </source>
</evidence>
<keyword evidence="1" id="KW-1133">Transmembrane helix</keyword>